<evidence type="ECO:0000313" key="4">
    <source>
        <dbReference type="Proteomes" id="UP000193144"/>
    </source>
</evidence>
<comment type="caution">
    <text evidence="3">The sequence shown here is derived from an EMBL/GenBank/DDBJ whole genome shotgun (WGS) entry which is preliminary data.</text>
</comment>
<feature type="region of interest" description="Disordered" evidence="1">
    <location>
        <begin position="90"/>
        <end position="109"/>
    </location>
</feature>
<dbReference type="Proteomes" id="UP000193144">
    <property type="component" value="Unassembled WGS sequence"/>
</dbReference>
<gene>
    <name evidence="3" type="ORF">BCR34DRAFT_390158</name>
</gene>
<evidence type="ECO:0000313" key="3">
    <source>
        <dbReference type="EMBL" id="ORY08634.1"/>
    </source>
</evidence>
<proteinExistence type="predicted"/>
<keyword evidence="2" id="KW-0732">Signal</keyword>
<feature type="chain" id="PRO_5012463334" description="Secreted protein" evidence="2">
    <location>
        <begin position="20"/>
        <end position="185"/>
    </location>
</feature>
<evidence type="ECO:0000256" key="2">
    <source>
        <dbReference type="SAM" id="SignalP"/>
    </source>
</evidence>
<feature type="signal peptide" evidence="2">
    <location>
        <begin position="1"/>
        <end position="19"/>
    </location>
</feature>
<name>A0A1Y1ZEN3_9PLEO</name>
<sequence length="185" mass="20133">MDPWGRLALSAKLLCLVSADLRAVSMAQRGRTIAISMVAQAAAERKGAVTKARGLWLVRGLWDRVKHIFPRRPPPTQARRPDVRLNAGARRAAAPAPLPKHLGPFPKPQGRIRQAVGHSLGNRRHGAFAPRTVLLRASSWKLAATGLLESSRGLDGYVVLESRAGPLALSFTRRPNFTTVSPLIH</sequence>
<dbReference type="AlphaFoldDB" id="A0A1Y1ZEN3"/>
<dbReference type="EMBL" id="MCFA01000097">
    <property type="protein sequence ID" value="ORY08634.1"/>
    <property type="molecule type" value="Genomic_DNA"/>
</dbReference>
<evidence type="ECO:0008006" key="5">
    <source>
        <dbReference type="Google" id="ProtNLM"/>
    </source>
</evidence>
<keyword evidence="4" id="KW-1185">Reference proteome</keyword>
<reference evidence="3 4" key="1">
    <citation type="submission" date="2016-07" db="EMBL/GenBank/DDBJ databases">
        <title>Pervasive Adenine N6-methylation of Active Genes in Fungi.</title>
        <authorList>
            <consortium name="DOE Joint Genome Institute"/>
            <person name="Mondo S.J."/>
            <person name="Dannebaum R.O."/>
            <person name="Kuo R.C."/>
            <person name="Labutti K."/>
            <person name="Haridas S."/>
            <person name="Kuo A."/>
            <person name="Salamov A."/>
            <person name="Ahrendt S.R."/>
            <person name="Lipzen A."/>
            <person name="Sullivan W."/>
            <person name="Andreopoulos W.B."/>
            <person name="Clum A."/>
            <person name="Lindquist E."/>
            <person name="Daum C."/>
            <person name="Ramamoorthy G.K."/>
            <person name="Gryganskyi A."/>
            <person name="Culley D."/>
            <person name="Magnuson J.K."/>
            <person name="James T.Y."/>
            <person name="O'Malley M.A."/>
            <person name="Stajich J.E."/>
            <person name="Spatafora J.W."/>
            <person name="Visel A."/>
            <person name="Grigoriev I.V."/>
        </authorList>
    </citation>
    <scope>NUCLEOTIDE SEQUENCE [LARGE SCALE GENOMIC DNA]</scope>
    <source>
        <strain evidence="3 4">CBS 115471</strain>
    </source>
</reference>
<protein>
    <recommendedName>
        <fullName evidence="5">Secreted protein</fullName>
    </recommendedName>
</protein>
<organism evidence="3 4">
    <name type="scientific">Clohesyomyces aquaticus</name>
    <dbReference type="NCBI Taxonomy" id="1231657"/>
    <lineage>
        <taxon>Eukaryota</taxon>
        <taxon>Fungi</taxon>
        <taxon>Dikarya</taxon>
        <taxon>Ascomycota</taxon>
        <taxon>Pezizomycotina</taxon>
        <taxon>Dothideomycetes</taxon>
        <taxon>Pleosporomycetidae</taxon>
        <taxon>Pleosporales</taxon>
        <taxon>Lindgomycetaceae</taxon>
        <taxon>Clohesyomyces</taxon>
    </lineage>
</organism>
<accession>A0A1Y1ZEN3</accession>
<evidence type="ECO:0000256" key="1">
    <source>
        <dbReference type="SAM" id="MobiDB-lite"/>
    </source>
</evidence>